<evidence type="ECO:0000256" key="1">
    <source>
        <dbReference type="ARBA" id="ARBA00006432"/>
    </source>
</evidence>
<dbReference type="EMBL" id="CM001488">
    <property type="protein sequence ID" value="EIM65330.1"/>
    <property type="molecule type" value="Genomic_DNA"/>
</dbReference>
<protein>
    <submittedName>
        <fullName evidence="4">Acyl-CoA synthetase (AMP-forming)/AMP-acid ligase II</fullName>
    </submittedName>
</protein>
<evidence type="ECO:0000259" key="3">
    <source>
        <dbReference type="Pfam" id="PF00501"/>
    </source>
</evidence>
<dbReference type="Proteomes" id="UP000005778">
    <property type="component" value="Chromosome"/>
</dbReference>
<dbReference type="InterPro" id="IPR042099">
    <property type="entry name" value="ANL_N_sf"/>
</dbReference>
<keyword evidence="5" id="KW-1185">Reference proteome</keyword>
<dbReference type="SUPFAM" id="SSF56801">
    <property type="entry name" value="Acetyl-CoA synthetase-like"/>
    <property type="match status" value="1"/>
</dbReference>
<dbReference type="STRING" id="879212.DespoDRAFT_03574"/>
<dbReference type="PANTHER" id="PTHR43201:SF5">
    <property type="entry name" value="MEDIUM-CHAIN ACYL-COA LIGASE ACSF2, MITOCHONDRIAL"/>
    <property type="match status" value="1"/>
</dbReference>
<proteinExistence type="inferred from homology"/>
<name>I5B767_9BACT</name>
<reference evidence="4 5" key="2">
    <citation type="submission" date="2012-02" db="EMBL/GenBank/DDBJ databases">
        <title>Improved High-Quality Draft sequence of Desulfobacter postgatei 2ac9.</title>
        <authorList>
            <consortium name="US DOE Joint Genome Institute"/>
            <person name="Lucas S."/>
            <person name="Han J."/>
            <person name="Lapidus A."/>
            <person name="Cheng J.-F."/>
            <person name="Goodwin L."/>
            <person name="Pitluck S."/>
            <person name="Peters L."/>
            <person name="Ovchinnikova G."/>
            <person name="Held B."/>
            <person name="Detter J.C."/>
            <person name="Han C."/>
            <person name="Tapia R."/>
            <person name="Land M."/>
            <person name="Hauser L."/>
            <person name="Kyrpides N."/>
            <person name="Ivanova N."/>
            <person name="Pagani I."/>
            <person name="Orellana R."/>
            <person name="Lovley D."/>
            <person name="Woyke T."/>
        </authorList>
    </citation>
    <scope>NUCLEOTIDE SEQUENCE [LARGE SCALE GENOMIC DNA]</scope>
    <source>
        <strain evidence="4 5">2ac9</strain>
    </source>
</reference>
<dbReference type="eggNOG" id="COG0318">
    <property type="taxonomic scope" value="Bacteria"/>
</dbReference>
<dbReference type="InterPro" id="IPR000873">
    <property type="entry name" value="AMP-dep_synth/lig_dom"/>
</dbReference>
<dbReference type="InterPro" id="IPR045851">
    <property type="entry name" value="AMP-bd_C_sf"/>
</dbReference>
<dbReference type="GO" id="GO:0031956">
    <property type="term" value="F:medium-chain fatty acid-CoA ligase activity"/>
    <property type="evidence" value="ECO:0007669"/>
    <property type="project" value="TreeGrafter"/>
</dbReference>
<dbReference type="RefSeq" id="WP_004075411.1">
    <property type="nucleotide sequence ID" value="NZ_CM001488.1"/>
</dbReference>
<evidence type="ECO:0000256" key="2">
    <source>
        <dbReference type="ARBA" id="ARBA00022598"/>
    </source>
</evidence>
<evidence type="ECO:0000313" key="4">
    <source>
        <dbReference type="EMBL" id="EIM65330.1"/>
    </source>
</evidence>
<dbReference type="HOGENOM" id="CLU_062005_0_0_7"/>
<sequence>MTIFPDTLCVNGTVHRIKRLVQEGAQVCPPGIESDLIDFLTQWYGPENTITVHTSGSTGPPKAIFLKKTFVAQSAMRTLEFFELKPGQRLLLCLPLRYIAGKLMVVRALLGRLDLCTAEPTDGFAFLSQCRDTPFRFAAMVPNQVTKLLAYPERFEGLGALLIGGSALPATLETALQTVPTACFASYGMTETATHIALRRINGPDASDLFHCLRDICVGLSPKGSLTIEMPGLDQSAPIVTNDLAELIDSATFRILGRADNVIISGGIKYFPEIIEKKLEKAIEHPFFIGSLPDETLGHCMVLVIETMLDKLFEKKVAQLFEQYLDRYERPKKIVFKKPFKRTETGKIIRQL</sequence>
<dbReference type="GO" id="GO:0006631">
    <property type="term" value="P:fatty acid metabolic process"/>
    <property type="evidence" value="ECO:0007669"/>
    <property type="project" value="TreeGrafter"/>
</dbReference>
<organism evidence="4 5">
    <name type="scientific">Desulfobacter postgatei 2ac9</name>
    <dbReference type="NCBI Taxonomy" id="879212"/>
    <lineage>
        <taxon>Bacteria</taxon>
        <taxon>Pseudomonadati</taxon>
        <taxon>Thermodesulfobacteriota</taxon>
        <taxon>Desulfobacteria</taxon>
        <taxon>Desulfobacterales</taxon>
        <taxon>Desulfobacteraceae</taxon>
        <taxon>Desulfobacter</taxon>
    </lineage>
</organism>
<reference evidence="4 5" key="1">
    <citation type="submission" date="2011-09" db="EMBL/GenBank/DDBJ databases">
        <authorList>
            <consortium name="US DOE Joint Genome Institute (JGI-PGF)"/>
            <person name="Lucas S."/>
            <person name="Han J."/>
            <person name="Lapidus A."/>
            <person name="Cheng J.-F."/>
            <person name="Goodwin L."/>
            <person name="Pitluck S."/>
            <person name="Peters L."/>
            <person name="Land M.L."/>
            <person name="Hauser L."/>
            <person name="Orellana R."/>
            <person name="Lovley D."/>
            <person name="Woyke T.J."/>
        </authorList>
    </citation>
    <scope>NUCLEOTIDE SEQUENCE [LARGE SCALE GENOMIC DNA]</scope>
    <source>
        <strain evidence="4 5">2ac9</strain>
    </source>
</reference>
<dbReference type="PANTHER" id="PTHR43201">
    <property type="entry name" value="ACYL-COA SYNTHETASE"/>
    <property type="match status" value="1"/>
</dbReference>
<gene>
    <name evidence="4" type="ORF">DespoDRAFT_03574</name>
</gene>
<dbReference type="Pfam" id="PF00501">
    <property type="entry name" value="AMP-binding"/>
    <property type="match status" value="1"/>
</dbReference>
<keyword evidence="2 4" id="KW-0436">Ligase</keyword>
<feature type="domain" description="AMP-dependent synthetase/ligase" evidence="3">
    <location>
        <begin position="52"/>
        <end position="200"/>
    </location>
</feature>
<accession>I5B767</accession>
<comment type="similarity">
    <text evidence="1">Belongs to the ATP-dependent AMP-binding enzyme family.</text>
</comment>
<evidence type="ECO:0000313" key="5">
    <source>
        <dbReference type="Proteomes" id="UP000005778"/>
    </source>
</evidence>
<dbReference type="AlphaFoldDB" id="I5B767"/>
<dbReference type="Gene3D" id="3.40.50.12780">
    <property type="entry name" value="N-terminal domain of ligase-like"/>
    <property type="match status" value="1"/>
</dbReference>
<dbReference type="Gene3D" id="3.30.300.30">
    <property type="match status" value="1"/>
</dbReference>